<dbReference type="Gene3D" id="3.30.420.10">
    <property type="entry name" value="Ribonuclease H-like superfamily/Ribonuclease H"/>
    <property type="match status" value="1"/>
</dbReference>
<dbReference type="GO" id="GO:0003676">
    <property type="term" value="F:nucleic acid binding"/>
    <property type="evidence" value="ECO:0007669"/>
    <property type="project" value="InterPro"/>
</dbReference>
<sequence length="306" mass="35307">MNLRDFVSNDQELMQVMDGKDRSAARCPKILEIQWDSQDDSFQASCSITENSYVSKRTVARAVVSIYDPLRWLIPLTHNAKRFLQPLWKEGYDWVSMLSEIHKEEWYRIITDITGSEKTIPRVVGVSSGNHLVATFADASSESMAACIYLCNSQSSQLLMARERLPSLRQAMRVPKMELNAVTMAFRLTEAVIRELRSMIRIERIYVFSDSEIVLKWLKNQTADRSVMVTNRLNEIRRIVEHLKSLKPDVYFNDVNSAQNPADCATRGLKKGEIWCSPMVEWTFVLKRARVQLDEKRREVPVGVNK</sequence>
<dbReference type="Proteomes" id="UP000025227">
    <property type="component" value="Unplaced"/>
</dbReference>
<accession>A0A7I4Z6E5</accession>
<dbReference type="WBParaSite" id="HCON_00180650-00001">
    <property type="protein sequence ID" value="HCON_00180650-00001"/>
    <property type="gene ID" value="HCON_00180650"/>
</dbReference>
<protein>
    <submittedName>
        <fullName evidence="2">RNase H domain-containing protein</fullName>
    </submittedName>
</protein>
<evidence type="ECO:0000313" key="2">
    <source>
        <dbReference type="WBParaSite" id="HCON_00180650-00001"/>
    </source>
</evidence>
<name>A0A7I4Z6E5_HAECO</name>
<reference evidence="2" key="1">
    <citation type="submission" date="2020-12" db="UniProtKB">
        <authorList>
            <consortium name="WormBaseParasite"/>
        </authorList>
    </citation>
    <scope>IDENTIFICATION</scope>
    <source>
        <strain evidence="2">MHco3</strain>
    </source>
</reference>
<dbReference type="Pfam" id="PF05380">
    <property type="entry name" value="Peptidase_A17"/>
    <property type="match status" value="1"/>
</dbReference>
<dbReference type="PANTHER" id="PTHR47331">
    <property type="entry name" value="PHD-TYPE DOMAIN-CONTAINING PROTEIN"/>
    <property type="match status" value="1"/>
</dbReference>
<proteinExistence type="predicted"/>
<dbReference type="InterPro" id="IPR036397">
    <property type="entry name" value="RNaseH_sf"/>
</dbReference>
<organism evidence="1 2">
    <name type="scientific">Haemonchus contortus</name>
    <name type="common">Barber pole worm</name>
    <dbReference type="NCBI Taxonomy" id="6289"/>
    <lineage>
        <taxon>Eukaryota</taxon>
        <taxon>Metazoa</taxon>
        <taxon>Ecdysozoa</taxon>
        <taxon>Nematoda</taxon>
        <taxon>Chromadorea</taxon>
        <taxon>Rhabditida</taxon>
        <taxon>Rhabditina</taxon>
        <taxon>Rhabditomorpha</taxon>
        <taxon>Strongyloidea</taxon>
        <taxon>Trichostrongylidae</taxon>
        <taxon>Haemonchus</taxon>
    </lineage>
</organism>
<dbReference type="AlphaFoldDB" id="A0A7I4Z6E5"/>
<dbReference type="InterPro" id="IPR008042">
    <property type="entry name" value="Retrotrans_Pao"/>
</dbReference>
<dbReference type="OrthoDB" id="5877161at2759"/>
<keyword evidence="1" id="KW-1185">Reference proteome</keyword>
<dbReference type="OMA" id="HIVTIHI"/>
<evidence type="ECO:0000313" key="1">
    <source>
        <dbReference type="Proteomes" id="UP000025227"/>
    </source>
</evidence>